<dbReference type="PANTHER" id="PTHR42718:SF49">
    <property type="entry name" value="EXPORT PROTEIN"/>
    <property type="match status" value="1"/>
</dbReference>
<feature type="transmembrane region" description="Helical" evidence="5">
    <location>
        <begin position="352"/>
        <end position="370"/>
    </location>
</feature>
<feature type="transmembrane region" description="Helical" evidence="5">
    <location>
        <begin position="376"/>
        <end position="401"/>
    </location>
</feature>
<feature type="transmembrane region" description="Helical" evidence="5">
    <location>
        <begin position="97"/>
        <end position="121"/>
    </location>
</feature>
<comment type="subcellular location">
    <subcellularLocation>
        <location evidence="1">Cell membrane</location>
        <topology evidence="1">Multi-pass membrane protein</topology>
    </subcellularLocation>
</comment>
<accession>A0A853BK82</accession>
<evidence type="ECO:0000256" key="4">
    <source>
        <dbReference type="ARBA" id="ARBA00023136"/>
    </source>
</evidence>
<feature type="transmembrane region" description="Helical" evidence="5">
    <location>
        <begin position="322"/>
        <end position="340"/>
    </location>
</feature>
<evidence type="ECO:0000256" key="1">
    <source>
        <dbReference type="ARBA" id="ARBA00004651"/>
    </source>
</evidence>
<feature type="transmembrane region" description="Helical" evidence="5">
    <location>
        <begin position="285"/>
        <end position="310"/>
    </location>
</feature>
<protein>
    <submittedName>
        <fullName evidence="7">MFS family permease</fullName>
    </submittedName>
</protein>
<dbReference type="PANTHER" id="PTHR42718">
    <property type="entry name" value="MAJOR FACILITATOR SUPERFAMILY MULTIDRUG TRANSPORTER MFSC"/>
    <property type="match status" value="1"/>
</dbReference>
<name>A0A853BK82_9ACTN</name>
<evidence type="ECO:0000259" key="6">
    <source>
        <dbReference type="PROSITE" id="PS50850"/>
    </source>
</evidence>
<evidence type="ECO:0000313" key="8">
    <source>
        <dbReference type="Proteomes" id="UP000575985"/>
    </source>
</evidence>
<keyword evidence="4 5" id="KW-0472">Membrane</keyword>
<feature type="transmembrane region" description="Helical" evidence="5">
    <location>
        <begin position="220"/>
        <end position="240"/>
    </location>
</feature>
<dbReference type="EMBL" id="JACCFO010000001">
    <property type="protein sequence ID" value="NYI95440.1"/>
    <property type="molecule type" value="Genomic_DNA"/>
</dbReference>
<comment type="caution">
    <text evidence="7">The sequence shown here is derived from an EMBL/GenBank/DDBJ whole genome shotgun (WGS) entry which is preliminary data.</text>
</comment>
<keyword evidence="3 5" id="KW-1133">Transmembrane helix</keyword>
<proteinExistence type="predicted"/>
<evidence type="ECO:0000256" key="5">
    <source>
        <dbReference type="SAM" id="Phobius"/>
    </source>
</evidence>
<evidence type="ECO:0000256" key="3">
    <source>
        <dbReference type="ARBA" id="ARBA00022989"/>
    </source>
</evidence>
<feature type="transmembrane region" description="Helical" evidence="5">
    <location>
        <begin position="188"/>
        <end position="208"/>
    </location>
</feature>
<dbReference type="Proteomes" id="UP000575985">
    <property type="component" value="Unassembled WGS sequence"/>
</dbReference>
<dbReference type="PROSITE" id="PS50850">
    <property type="entry name" value="MFS"/>
    <property type="match status" value="1"/>
</dbReference>
<feature type="transmembrane region" description="Helical" evidence="5">
    <location>
        <begin position="127"/>
        <end position="146"/>
    </location>
</feature>
<reference evidence="7 8" key="1">
    <citation type="submission" date="2020-07" db="EMBL/GenBank/DDBJ databases">
        <title>Sequencing the genomes of 1000 actinobacteria strains.</title>
        <authorList>
            <person name="Klenk H.-P."/>
        </authorList>
    </citation>
    <scope>NUCLEOTIDE SEQUENCE [LARGE SCALE GENOMIC DNA]</scope>
    <source>
        <strain evidence="7 8">DSM 45927</strain>
    </source>
</reference>
<dbReference type="InterPro" id="IPR011701">
    <property type="entry name" value="MFS"/>
</dbReference>
<keyword evidence="2 5" id="KW-0812">Transmembrane</keyword>
<dbReference type="AlphaFoldDB" id="A0A853BK82"/>
<dbReference type="InterPro" id="IPR020846">
    <property type="entry name" value="MFS_dom"/>
</dbReference>
<feature type="transmembrane region" description="Helical" evidence="5">
    <location>
        <begin position="32"/>
        <end position="50"/>
    </location>
</feature>
<evidence type="ECO:0000256" key="2">
    <source>
        <dbReference type="ARBA" id="ARBA00022692"/>
    </source>
</evidence>
<sequence length="478" mass="46357">MNPTGDVVSETAPPTAAAAAPPAPARAEAVRALAVACLGTLLIMMCYPMPMLNLAELAGDLGAGPSATTWLISAISLGLGVALLPAGSLADNRGRKAVFTGGMALVAAGTLAAGLAAGAGVFIAGRVVQGVGGAAVLATALAIVAHASPTPRERVRGAAAWGAAMSCGLALGPLVVGVNDLLGPWRAAYVVIALAAAVVAVLGAVWLTESRAARPRPLDVPGAVLAMVATGALMALLSLRGASWSSALPVVLGVASVAGAVLFVVAERRSPDPLLPLEAFRRPPFLASVSAAGITGFASVGLLSYTPAVLQGVLGMGVLETALYFLAWSGTSAVVAVATPRLLGGVAPARQVAVSLVMSAVGQGLLVLLAPGASPLWVLPGLVVAGIGTGLGGPNLGRLAVETAPEGRSALGSGVSNTARYLGSTAGLPLTIVVVGLGGAGPVGMAAGLHYAVLGSAVLAVAGAALVAGLAGRRAAAV</sequence>
<dbReference type="GO" id="GO:0005886">
    <property type="term" value="C:plasma membrane"/>
    <property type="evidence" value="ECO:0007669"/>
    <property type="project" value="UniProtKB-SubCell"/>
</dbReference>
<feature type="transmembrane region" description="Helical" evidence="5">
    <location>
        <begin position="449"/>
        <end position="472"/>
    </location>
</feature>
<dbReference type="RefSeq" id="WP_179766956.1">
    <property type="nucleotide sequence ID" value="NZ_JACCFO010000001.1"/>
</dbReference>
<feature type="domain" description="Major facilitator superfamily (MFS) profile" evidence="6">
    <location>
        <begin position="32"/>
        <end position="475"/>
    </location>
</feature>
<dbReference type="Pfam" id="PF07690">
    <property type="entry name" value="MFS_1"/>
    <property type="match status" value="1"/>
</dbReference>
<keyword evidence="8" id="KW-1185">Reference proteome</keyword>
<dbReference type="Gene3D" id="1.20.1720.10">
    <property type="entry name" value="Multidrug resistance protein D"/>
    <property type="match status" value="2"/>
</dbReference>
<evidence type="ECO:0000313" key="7">
    <source>
        <dbReference type="EMBL" id="NYI95440.1"/>
    </source>
</evidence>
<gene>
    <name evidence="7" type="ORF">HNR12_001717</name>
</gene>
<feature type="transmembrane region" description="Helical" evidence="5">
    <location>
        <begin position="70"/>
        <end position="90"/>
    </location>
</feature>
<feature type="transmembrane region" description="Helical" evidence="5">
    <location>
        <begin position="158"/>
        <end position="176"/>
    </location>
</feature>
<dbReference type="SUPFAM" id="SSF103473">
    <property type="entry name" value="MFS general substrate transporter"/>
    <property type="match status" value="1"/>
</dbReference>
<feature type="transmembrane region" description="Helical" evidence="5">
    <location>
        <begin position="421"/>
        <end position="443"/>
    </location>
</feature>
<dbReference type="InterPro" id="IPR036259">
    <property type="entry name" value="MFS_trans_sf"/>
</dbReference>
<feature type="transmembrane region" description="Helical" evidence="5">
    <location>
        <begin position="246"/>
        <end position="265"/>
    </location>
</feature>
<dbReference type="GO" id="GO:0022857">
    <property type="term" value="F:transmembrane transporter activity"/>
    <property type="evidence" value="ECO:0007669"/>
    <property type="project" value="InterPro"/>
</dbReference>
<organism evidence="7 8">
    <name type="scientific">Streptomonospora nanhaiensis</name>
    <dbReference type="NCBI Taxonomy" id="1323731"/>
    <lineage>
        <taxon>Bacteria</taxon>
        <taxon>Bacillati</taxon>
        <taxon>Actinomycetota</taxon>
        <taxon>Actinomycetes</taxon>
        <taxon>Streptosporangiales</taxon>
        <taxon>Nocardiopsidaceae</taxon>
        <taxon>Streptomonospora</taxon>
    </lineage>
</organism>